<dbReference type="PANTHER" id="PTHR40266">
    <property type="entry name" value="TOXIN HIGB-1"/>
    <property type="match status" value="1"/>
</dbReference>
<gene>
    <name evidence="1" type="ORF">MTP09_03670</name>
</gene>
<dbReference type="EMBL" id="CP094532">
    <property type="protein sequence ID" value="UOE41748.1"/>
    <property type="molecule type" value="Genomic_DNA"/>
</dbReference>
<dbReference type="RefSeq" id="WP_243550659.1">
    <property type="nucleotide sequence ID" value="NZ_CP094532.1"/>
</dbReference>
<organism evidence="1 2">
    <name type="scientific">Chryseobacterium suipulveris</name>
    <dbReference type="NCBI Taxonomy" id="2929800"/>
    <lineage>
        <taxon>Bacteria</taxon>
        <taxon>Pseudomonadati</taxon>
        <taxon>Bacteroidota</taxon>
        <taxon>Flavobacteriia</taxon>
        <taxon>Flavobacteriales</taxon>
        <taxon>Weeksellaceae</taxon>
        <taxon>Chryseobacterium group</taxon>
        <taxon>Chryseobacterium</taxon>
    </lineage>
</organism>
<dbReference type="SUPFAM" id="SSF143011">
    <property type="entry name" value="RelE-like"/>
    <property type="match status" value="1"/>
</dbReference>
<evidence type="ECO:0000313" key="2">
    <source>
        <dbReference type="Proteomes" id="UP000831460"/>
    </source>
</evidence>
<dbReference type="Proteomes" id="UP000831460">
    <property type="component" value="Chromosome"/>
</dbReference>
<evidence type="ECO:0000313" key="1">
    <source>
        <dbReference type="EMBL" id="UOE41748.1"/>
    </source>
</evidence>
<keyword evidence="2" id="KW-1185">Reference proteome</keyword>
<proteinExistence type="predicted"/>
<dbReference type="InterPro" id="IPR007711">
    <property type="entry name" value="HigB-1"/>
</dbReference>
<dbReference type="Pfam" id="PF05015">
    <property type="entry name" value="HigB-like_toxin"/>
    <property type="match status" value="1"/>
</dbReference>
<sequence length="81" mass="9500">MIVSFQHKGLKLLWTKGDRSKLPSNMVDKIIRILIIIDTLEHVPNDLKNLNTLRPHPLKGELKDFWSLTVNGNWRIIFLQQ</sequence>
<dbReference type="Gene3D" id="3.30.2310.20">
    <property type="entry name" value="RelE-like"/>
    <property type="match status" value="1"/>
</dbReference>
<protein>
    <submittedName>
        <fullName evidence="1">Type II toxin-antitoxin system RelE/ParE family toxin</fullName>
    </submittedName>
</protein>
<name>A0ABY4BRB7_9FLAO</name>
<dbReference type="InterPro" id="IPR035093">
    <property type="entry name" value="RelE/ParE_toxin_dom_sf"/>
</dbReference>
<dbReference type="PANTHER" id="PTHR40266:SF2">
    <property type="entry name" value="TOXIN HIGB-1"/>
    <property type="match status" value="1"/>
</dbReference>
<accession>A0ABY4BRB7</accession>
<reference evidence="1 2" key="1">
    <citation type="submission" date="2022-03" db="EMBL/GenBank/DDBJ databases">
        <title>Chryseobacterium sp. isolated from particulate matters in swine house.</title>
        <authorList>
            <person name="Won M."/>
            <person name="Kim S.-J."/>
            <person name="Kwon S.-W."/>
        </authorList>
    </citation>
    <scope>NUCLEOTIDE SEQUENCE [LARGE SCALE GENOMIC DNA]</scope>
    <source>
        <strain evidence="1 2">SC2-2</strain>
    </source>
</reference>